<keyword evidence="4" id="KW-1003">Cell membrane</keyword>
<dbReference type="PANTHER" id="PTHR42929:SF1">
    <property type="entry name" value="INNER MEMBRANE ABC TRANSPORTER PERMEASE PROTEIN YDCU-RELATED"/>
    <property type="match status" value="1"/>
</dbReference>
<keyword evidence="5 8" id="KW-0812">Transmembrane</keyword>
<feature type="transmembrane region" description="Helical" evidence="8">
    <location>
        <begin position="12"/>
        <end position="36"/>
    </location>
</feature>
<dbReference type="SUPFAM" id="SSF161098">
    <property type="entry name" value="MetI-like"/>
    <property type="match status" value="1"/>
</dbReference>
<dbReference type="GO" id="GO:0005886">
    <property type="term" value="C:plasma membrane"/>
    <property type="evidence" value="ECO:0007669"/>
    <property type="project" value="UniProtKB-SubCell"/>
</dbReference>
<dbReference type="InterPro" id="IPR000515">
    <property type="entry name" value="MetI-like"/>
</dbReference>
<accession>C0Q8Z4</accession>
<keyword evidence="11" id="KW-1185">Reference proteome</keyword>
<dbReference type="PROSITE" id="PS50928">
    <property type="entry name" value="ABC_TM1"/>
    <property type="match status" value="1"/>
</dbReference>
<comment type="similarity">
    <text evidence="2">Belongs to the binding-protein-dependent transport system permease family. CysTW subfamily.</text>
</comment>
<feature type="transmembrane region" description="Helical" evidence="8">
    <location>
        <begin position="194"/>
        <end position="224"/>
    </location>
</feature>
<evidence type="ECO:0000256" key="4">
    <source>
        <dbReference type="ARBA" id="ARBA00022475"/>
    </source>
</evidence>
<dbReference type="GO" id="GO:0055085">
    <property type="term" value="P:transmembrane transport"/>
    <property type="evidence" value="ECO:0007669"/>
    <property type="project" value="InterPro"/>
</dbReference>
<evidence type="ECO:0000256" key="2">
    <source>
        <dbReference type="ARBA" id="ARBA00007069"/>
    </source>
</evidence>
<dbReference type="KEGG" id="dat:HRM2_13750"/>
<dbReference type="EMBL" id="CP001087">
    <property type="protein sequence ID" value="ACN14484.1"/>
    <property type="molecule type" value="Genomic_DNA"/>
</dbReference>
<dbReference type="CDD" id="cd06261">
    <property type="entry name" value="TM_PBP2"/>
    <property type="match status" value="1"/>
</dbReference>
<gene>
    <name evidence="10" type="primary">potB2</name>
    <name evidence="10" type="ordered locus">HRM2_13750</name>
</gene>
<reference evidence="10 11" key="1">
    <citation type="journal article" date="2009" name="Environ. Microbiol.">
        <title>Genome sequence of Desulfobacterium autotrophicum HRM2, a marine sulfate reducer oxidizing organic carbon completely to carbon dioxide.</title>
        <authorList>
            <person name="Strittmatter A.W."/>
            <person name="Liesegang H."/>
            <person name="Rabus R."/>
            <person name="Decker I."/>
            <person name="Amann J."/>
            <person name="Andres S."/>
            <person name="Henne A."/>
            <person name="Fricke W.F."/>
            <person name="Martinez-Arias R."/>
            <person name="Bartels D."/>
            <person name="Goesmann A."/>
            <person name="Krause L."/>
            <person name="Puehler A."/>
            <person name="Klenk H.P."/>
            <person name="Richter M."/>
            <person name="Schuler M."/>
            <person name="Gloeckner F.O."/>
            <person name="Meyerdierks A."/>
            <person name="Gottschalk G."/>
            <person name="Amann R."/>
        </authorList>
    </citation>
    <scope>NUCLEOTIDE SEQUENCE [LARGE SCALE GENOMIC DNA]</scope>
    <source>
        <strain evidence="11">ATCC 43914 / DSM 3382 / HRM2</strain>
    </source>
</reference>
<evidence type="ECO:0000256" key="1">
    <source>
        <dbReference type="ARBA" id="ARBA00004651"/>
    </source>
</evidence>
<evidence type="ECO:0000256" key="7">
    <source>
        <dbReference type="ARBA" id="ARBA00023136"/>
    </source>
</evidence>
<dbReference type="Gene3D" id="1.10.3720.10">
    <property type="entry name" value="MetI-like"/>
    <property type="match status" value="1"/>
</dbReference>
<organism evidence="10 11">
    <name type="scientific">Desulforapulum autotrophicum (strain ATCC 43914 / DSM 3382 / VKM B-1955 / HRM2)</name>
    <name type="common">Desulfobacterium autotrophicum</name>
    <dbReference type="NCBI Taxonomy" id="177437"/>
    <lineage>
        <taxon>Bacteria</taxon>
        <taxon>Pseudomonadati</taxon>
        <taxon>Thermodesulfobacteriota</taxon>
        <taxon>Desulfobacteria</taxon>
        <taxon>Desulfobacterales</taxon>
        <taxon>Desulfobacteraceae</taxon>
        <taxon>Desulforapulum</taxon>
    </lineage>
</organism>
<dbReference type="OrthoDB" id="9807047at2"/>
<evidence type="ECO:0000313" key="10">
    <source>
        <dbReference type="EMBL" id="ACN14484.1"/>
    </source>
</evidence>
<dbReference type="Proteomes" id="UP000000442">
    <property type="component" value="Chromosome"/>
</dbReference>
<name>C0Q8Z4_DESAH</name>
<dbReference type="InterPro" id="IPR035906">
    <property type="entry name" value="MetI-like_sf"/>
</dbReference>
<protein>
    <submittedName>
        <fullName evidence="10">PotB2</fullName>
    </submittedName>
</protein>
<keyword evidence="7 8" id="KW-0472">Membrane</keyword>
<feature type="transmembrane region" description="Helical" evidence="8">
    <location>
        <begin position="71"/>
        <end position="90"/>
    </location>
</feature>
<keyword evidence="3 8" id="KW-0813">Transport</keyword>
<feature type="domain" description="ABC transmembrane type-1" evidence="9">
    <location>
        <begin position="65"/>
        <end position="273"/>
    </location>
</feature>
<dbReference type="RefSeq" id="WP_015903271.1">
    <property type="nucleotide sequence ID" value="NC_012108.1"/>
</dbReference>
<proteinExistence type="inferred from homology"/>
<sequence>MNETKRFKHTAISVNMLWIFFFVLVPNLMVVAISLVERDPVSFFRWVPTLSNYRSLFDPITVKVFVNSVEYSTVTTILTLAVGYPFAWFLTRVSAHRRSLLLMMVMVPFWTSSLIRTYALVILMKANGVINSMLIALGMVEGPVSILYTDVAVYVGLVYSLLPFMILPLYAVLEKLDHGLIEAAHDLGANNFQTFMGVVLPLSIPGVMAGCIMVFLPSMGLFYIPDLLGGAKSMLVGNFIKNQFLTAGNWPFGSAASVFLIVAMIFMISIYLLIMKRFNRSVIL</sequence>
<dbReference type="AlphaFoldDB" id="C0Q8Z4"/>
<evidence type="ECO:0000256" key="8">
    <source>
        <dbReference type="RuleBase" id="RU363032"/>
    </source>
</evidence>
<dbReference type="STRING" id="177437.HRM2_13750"/>
<dbReference type="PANTHER" id="PTHR42929">
    <property type="entry name" value="INNER MEMBRANE ABC TRANSPORTER PERMEASE PROTEIN YDCU-RELATED-RELATED"/>
    <property type="match status" value="1"/>
</dbReference>
<feature type="transmembrane region" description="Helical" evidence="8">
    <location>
        <begin position="151"/>
        <end position="173"/>
    </location>
</feature>
<evidence type="ECO:0000313" key="11">
    <source>
        <dbReference type="Proteomes" id="UP000000442"/>
    </source>
</evidence>
<comment type="subcellular location">
    <subcellularLocation>
        <location evidence="1 8">Cell membrane</location>
        <topology evidence="1 8">Multi-pass membrane protein</topology>
    </subcellularLocation>
</comment>
<dbReference type="eggNOG" id="COG1176">
    <property type="taxonomic scope" value="Bacteria"/>
</dbReference>
<evidence type="ECO:0000256" key="5">
    <source>
        <dbReference type="ARBA" id="ARBA00022692"/>
    </source>
</evidence>
<dbReference type="HOGENOM" id="CLU_016047_18_3_7"/>
<feature type="transmembrane region" description="Helical" evidence="8">
    <location>
        <begin position="252"/>
        <end position="274"/>
    </location>
</feature>
<dbReference type="Pfam" id="PF00528">
    <property type="entry name" value="BPD_transp_1"/>
    <property type="match status" value="1"/>
</dbReference>
<evidence type="ECO:0000256" key="6">
    <source>
        <dbReference type="ARBA" id="ARBA00022989"/>
    </source>
</evidence>
<evidence type="ECO:0000259" key="9">
    <source>
        <dbReference type="PROSITE" id="PS50928"/>
    </source>
</evidence>
<evidence type="ECO:0000256" key="3">
    <source>
        <dbReference type="ARBA" id="ARBA00022448"/>
    </source>
</evidence>
<keyword evidence="6 8" id="KW-1133">Transmembrane helix</keyword>